<accession>A0ABW1AQM8</accession>
<dbReference type="CDD" id="cd05560">
    <property type="entry name" value="Xcc1710_like"/>
    <property type="match status" value="1"/>
</dbReference>
<dbReference type="Pfam" id="PF04430">
    <property type="entry name" value="DUF498"/>
    <property type="match status" value="1"/>
</dbReference>
<organism evidence="1 2">
    <name type="scientific">Thauera sinica</name>
    <dbReference type="NCBI Taxonomy" id="2665146"/>
    <lineage>
        <taxon>Bacteria</taxon>
        <taxon>Pseudomonadati</taxon>
        <taxon>Pseudomonadota</taxon>
        <taxon>Betaproteobacteria</taxon>
        <taxon>Rhodocyclales</taxon>
        <taxon>Zoogloeaceae</taxon>
        <taxon>Thauera</taxon>
    </lineage>
</organism>
<keyword evidence="2" id="KW-1185">Reference proteome</keyword>
<proteinExistence type="predicted"/>
<evidence type="ECO:0000313" key="1">
    <source>
        <dbReference type="EMBL" id="MFC5769550.1"/>
    </source>
</evidence>
<dbReference type="InterPro" id="IPR007523">
    <property type="entry name" value="NDUFAF3/AAMDC"/>
</dbReference>
<dbReference type="Proteomes" id="UP001595974">
    <property type="component" value="Unassembled WGS sequence"/>
</dbReference>
<sequence length="126" mass="13187">MKLHLDSNANANVVTGYGADHVLVNKVRHDGNLLLTATAIVGGWAPGGYAGLTADDFAAARDLGMEIVIIGTGSRQRFPSPALLRPLIEARIGFEIMDLAAACRTYNILVGEGRAVAAALLFDTPA</sequence>
<protein>
    <submittedName>
        <fullName evidence="1">Mth938-like domain-containing protein</fullName>
    </submittedName>
</protein>
<reference evidence="2" key="1">
    <citation type="journal article" date="2019" name="Int. J. Syst. Evol. Microbiol.">
        <title>The Global Catalogue of Microorganisms (GCM) 10K type strain sequencing project: providing services to taxonomists for standard genome sequencing and annotation.</title>
        <authorList>
            <consortium name="The Broad Institute Genomics Platform"/>
            <consortium name="The Broad Institute Genome Sequencing Center for Infectious Disease"/>
            <person name="Wu L."/>
            <person name="Ma J."/>
        </authorList>
    </citation>
    <scope>NUCLEOTIDE SEQUENCE [LARGE SCALE GENOMIC DNA]</scope>
    <source>
        <strain evidence="2">SHR3</strain>
    </source>
</reference>
<dbReference type="PANTHER" id="PTHR21192">
    <property type="entry name" value="NUCLEAR PROTEIN E3-3"/>
    <property type="match status" value="1"/>
</dbReference>
<dbReference type="SUPFAM" id="SSF64076">
    <property type="entry name" value="MTH938-like"/>
    <property type="match status" value="1"/>
</dbReference>
<name>A0ABW1AQM8_9RHOO</name>
<dbReference type="PANTHER" id="PTHR21192:SF2">
    <property type="entry name" value="NADH DEHYDROGENASE [UBIQUINONE] 1 ALPHA SUBCOMPLEX ASSEMBLY FACTOR 3"/>
    <property type="match status" value="1"/>
</dbReference>
<dbReference type="InterPro" id="IPR036748">
    <property type="entry name" value="MTH938-like_sf"/>
</dbReference>
<dbReference type="Gene3D" id="3.40.1230.10">
    <property type="entry name" value="MTH938-like"/>
    <property type="match status" value="2"/>
</dbReference>
<evidence type="ECO:0000313" key="2">
    <source>
        <dbReference type="Proteomes" id="UP001595974"/>
    </source>
</evidence>
<dbReference type="RefSeq" id="WP_096446793.1">
    <property type="nucleotide sequence ID" value="NZ_JBHSOG010000030.1"/>
</dbReference>
<comment type="caution">
    <text evidence="1">The sequence shown here is derived from an EMBL/GenBank/DDBJ whole genome shotgun (WGS) entry which is preliminary data.</text>
</comment>
<dbReference type="EMBL" id="JBHSOG010000030">
    <property type="protein sequence ID" value="MFC5769550.1"/>
    <property type="molecule type" value="Genomic_DNA"/>
</dbReference>
<gene>
    <name evidence="1" type="ORF">ACFPTN_09190</name>
</gene>